<dbReference type="Proteomes" id="UP001159427">
    <property type="component" value="Unassembled WGS sequence"/>
</dbReference>
<evidence type="ECO:0000313" key="3">
    <source>
        <dbReference type="EMBL" id="CAH3018889.1"/>
    </source>
</evidence>
<dbReference type="Pfam" id="PF04434">
    <property type="entry name" value="SWIM"/>
    <property type="match status" value="1"/>
</dbReference>
<keyword evidence="1" id="KW-0479">Metal-binding</keyword>
<feature type="domain" description="SWIM-type" evidence="2">
    <location>
        <begin position="138"/>
        <end position="174"/>
    </location>
</feature>
<sequence length="198" mass="23311">MFGNTIQNYASGLEISEGFNVRVNTNNGVERQNKLFKYSYLKSHKNNSLTVMLTVLIEDFLPDNYSRYVEKNVRFSSLYQKYNQNIPQFLVNRLRHLVVHCMERWEVAKNIPKSHITIIDDVTGEFKVKSQLEQTARYNLQFGDPSSMPKCECPDWLQTFLPCKHFLAIFHHLPTWQWDSLPTSYRESPLLLLDNDVM</sequence>
<evidence type="ECO:0000313" key="4">
    <source>
        <dbReference type="Proteomes" id="UP001159427"/>
    </source>
</evidence>
<keyword evidence="4" id="KW-1185">Reference proteome</keyword>
<evidence type="ECO:0000259" key="2">
    <source>
        <dbReference type="PROSITE" id="PS50966"/>
    </source>
</evidence>
<name>A0ABN8LUS2_9CNID</name>
<reference evidence="3 4" key="1">
    <citation type="submission" date="2022-05" db="EMBL/GenBank/DDBJ databases">
        <authorList>
            <consortium name="Genoscope - CEA"/>
            <person name="William W."/>
        </authorList>
    </citation>
    <scope>NUCLEOTIDE SEQUENCE [LARGE SCALE GENOMIC DNA]</scope>
</reference>
<comment type="caution">
    <text evidence="3">The sequence shown here is derived from an EMBL/GenBank/DDBJ whole genome shotgun (WGS) entry which is preliminary data.</text>
</comment>
<dbReference type="EMBL" id="CALNXI010000099">
    <property type="protein sequence ID" value="CAH3018889.1"/>
    <property type="molecule type" value="Genomic_DNA"/>
</dbReference>
<dbReference type="PANTHER" id="PTHR47456">
    <property type="entry name" value="PHD-TYPE DOMAIN-CONTAINING PROTEIN"/>
    <property type="match status" value="1"/>
</dbReference>
<keyword evidence="1" id="KW-0863">Zinc-finger</keyword>
<protein>
    <recommendedName>
        <fullName evidence="2">SWIM-type domain-containing protein</fullName>
    </recommendedName>
</protein>
<evidence type="ECO:0000256" key="1">
    <source>
        <dbReference type="PROSITE-ProRule" id="PRU00325"/>
    </source>
</evidence>
<organism evidence="3 4">
    <name type="scientific">Porites evermanni</name>
    <dbReference type="NCBI Taxonomy" id="104178"/>
    <lineage>
        <taxon>Eukaryota</taxon>
        <taxon>Metazoa</taxon>
        <taxon>Cnidaria</taxon>
        <taxon>Anthozoa</taxon>
        <taxon>Hexacorallia</taxon>
        <taxon>Scleractinia</taxon>
        <taxon>Fungiina</taxon>
        <taxon>Poritidae</taxon>
        <taxon>Porites</taxon>
    </lineage>
</organism>
<keyword evidence="1" id="KW-0862">Zinc</keyword>
<accession>A0ABN8LUS2</accession>
<feature type="non-terminal residue" evidence="3">
    <location>
        <position position="198"/>
    </location>
</feature>
<dbReference type="InterPro" id="IPR007527">
    <property type="entry name" value="Znf_SWIM"/>
</dbReference>
<proteinExistence type="predicted"/>
<dbReference type="PROSITE" id="PS50966">
    <property type="entry name" value="ZF_SWIM"/>
    <property type="match status" value="1"/>
</dbReference>
<gene>
    <name evidence="3" type="ORF">PEVE_00045197</name>
</gene>